<evidence type="ECO:0000256" key="2">
    <source>
        <dbReference type="ARBA" id="ARBA00022527"/>
    </source>
</evidence>
<name>A0A1Y2GLI8_9FUNG</name>
<gene>
    <name evidence="9" type="ORF">BCR41DRAFT_297551</name>
</gene>
<dbReference type="GO" id="GO:0005737">
    <property type="term" value="C:cytoplasm"/>
    <property type="evidence" value="ECO:0007669"/>
    <property type="project" value="TreeGrafter"/>
</dbReference>
<dbReference type="GO" id="GO:0004694">
    <property type="term" value="F:eukaryotic translation initiation factor 2alpha kinase activity"/>
    <property type="evidence" value="ECO:0007669"/>
    <property type="project" value="TreeGrafter"/>
</dbReference>
<dbReference type="SMART" id="SM00220">
    <property type="entry name" value="S_TKc"/>
    <property type="match status" value="1"/>
</dbReference>
<protein>
    <recommendedName>
        <fullName evidence="1">non-specific serine/threonine protein kinase</fullName>
        <ecNumber evidence="1">2.7.11.1</ecNumber>
    </recommendedName>
</protein>
<evidence type="ECO:0000256" key="5">
    <source>
        <dbReference type="ARBA" id="ARBA00022777"/>
    </source>
</evidence>
<organism evidence="9 10">
    <name type="scientific">Lobosporangium transversale</name>
    <dbReference type="NCBI Taxonomy" id="64571"/>
    <lineage>
        <taxon>Eukaryota</taxon>
        <taxon>Fungi</taxon>
        <taxon>Fungi incertae sedis</taxon>
        <taxon>Mucoromycota</taxon>
        <taxon>Mortierellomycotina</taxon>
        <taxon>Mortierellomycetes</taxon>
        <taxon>Mortierellales</taxon>
        <taxon>Mortierellaceae</taxon>
        <taxon>Lobosporangium</taxon>
    </lineage>
</organism>
<sequence length="125" mass="14525">FVELCKLGKGGFASVFKARNKLDGIEYAIKKVRLRGGAKMKYEKIFREIKFLARLDHKNVIRYYSSWLEHADYPVSRRGAHNKQNCRMDLVDPAVNQHIFHAIVEGVAYIHDQDMIHRDLKPGNI</sequence>
<dbReference type="GO" id="GO:0005634">
    <property type="term" value="C:nucleus"/>
    <property type="evidence" value="ECO:0007669"/>
    <property type="project" value="TreeGrafter"/>
</dbReference>
<keyword evidence="3" id="KW-0808">Transferase</keyword>
<evidence type="ECO:0000256" key="3">
    <source>
        <dbReference type="ARBA" id="ARBA00022679"/>
    </source>
</evidence>
<keyword evidence="4 7" id="KW-0547">Nucleotide-binding</keyword>
<feature type="domain" description="Protein kinase" evidence="8">
    <location>
        <begin position="1"/>
        <end position="125"/>
    </location>
</feature>
<evidence type="ECO:0000256" key="7">
    <source>
        <dbReference type="PROSITE-ProRule" id="PRU10141"/>
    </source>
</evidence>
<dbReference type="PANTHER" id="PTHR11042">
    <property type="entry name" value="EUKARYOTIC TRANSLATION INITIATION FACTOR 2-ALPHA KINASE EIF2-ALPHA KINASE -RELATED"/>
    <property type="match status" value="1"/>
</dbReference>
<comment type="caution">
    <text evidence="9">The sequence shown here is derived from an EMBL/GenBank/DDBJ whole genome shotgun (WGS) entry which is preliminary data.</text>
</comment>
<dbReference type="EC" id="2.7.11.1" evidence="1"/>
<evidence type="ECO:0000313" key="10">
    <source>
        <dbReference type="Proteomes" id="UP000193648"/>
    </source>
</evidence>
<dbReference type="InterPro" id="IPR011009">
    <property type="entry name" value="Kinase-like_dom_sf"/>
</dbReference>
<dbReference type="PANTHER" id="PTHR11042:SF160">
    <property type="entry name" value="EUKARYOTIC TRANSLATION INITIATION FACTOR 2-ALPHA KINASE 1"/>
    <property type="match status" value="1"/>
</dbReference>
<keyword evidence="5 9" id="KW-0418">Kinase</keyword>
<dbReference type="GO" id="GO:0005524">
    <property type="term" value="F:ATP binding"/>
    <property type="evidence" value="ECO:0007669"/>
    <property type="project" value="UniProtKB-UniRule"/>
</dbReference>
<dbReference type="InterPro" id="IPR000719">
    <property type="entry name" value="Prot_kinase_dom"/>
</dbReference>
<evidence type="ECO:0000256" key="4">
    <source>
        <dbReference type="ARBA" id="ARBA00022741"/>
    </source>
</evidence>
<evidence type="ECO:0000256" key="6">
    <source>
        <dbReference type="ARBA" id="ARBA00022840"/>
    </source>
</evidence>
<evidence type="ECO:0000259" key="8">
    <source>
        <dbReference type="PROSITE" id="PS50011"/>
    </source>
</evidence>
<evidence type="ECO:0000256" key="1">
    <source>
        <dbReference type="ARBA" id="ARBA00012513"/>
    </source>
</evidence>
<dbReference type="Pfam" id="PF00069">
    <property type="entry name" value="Pkinase"/>
    <property type="match status" value="1"/>
</dbReference>
<dbReference type="GeneID" id="33562302"/>
<keyword evidence="6 7" id="KW-0067">ATP-binding</keyword>
<evidence type="ECO:0000313" key="9">
    <source>
        <dbReference type="EMBL" id="ORZ14876.1"/>
    </source>
</evidence>
<dbReference type="OrthoDB" id="1405469at2759"/>
<reference evidence="9 10" key="1">
    <citation type="submission" date="2016-07" db="EMBL/GenBank/DDBJ databases">
        <title>Pervasive Adenine N6-methylation of Active Genes in Fungi.</title>
        <authorList>
            <consortium name="DOE Joint Genome Institute"/>
            <person name="Mondo S.J."/>
            <person name="Dannebaum R.O."/>
            <person name="Kuo R.C."/>
            <person name="Labutti K."/>
            <person name="Haridas S."/>
            <person name="Kuo A."/>
            <person name="Salamov A."/>
            <person name="Ahrendt S.R."/>
            <person name="Lipzen A."/>
            <person name="Sullivan W."/>
            <person name="Andreopoulos W.B."/>
            <person name="Clum A."/>
            <person name="Lindquist E."/>
            <person name="Daum C."/>
            <person name="Ramamoorthy G.K."/>
            <person name="Gryganskyi A."/>
            <person name="Culley D."/>
            <person name="Magnuson J.K."/>
            <person name="James T.Y."/>
            <person name="O'Malley M.A."/>
            <person name="Stajich J.E."/>
            <person name="Spatafora J.W."/>
            <person name="Visel A."/>
            <person name="Grigoriev I.V."/>
        </authorList>
    </citation>
    <scope>NUCLEOTIDE SEQUENCE [LARGE SCALE GENOMIC DNA]</scope>
    <source>
        <strain evidence="9 10">NRRL 3116</strain>
    </source>
</reference>
<dbReference type="STRING" id="64571.A0A1Y2GLI8"/>
<dbReference type="PROSITE" id="PS00107">
    <property type="entry name" value="PROTEIN_KINASE_ATP"/>
    <property type="match status" value="1"/>
</dbReference>
<dbReference type="Proteomes" id="UP000193648">
    <property type="component" value="Unassembled WGS sequence"/>
</dbReference>
<dbReference type="InterPro" id="IPR017441">
    <property type="entry name" value="Protein_kinase_ATP_BS"/>
</dbReference>
<dbReference type="Gene3D" id="3.30.200.20">
    <property type="entry name" value="Phosphorylase Kinase, domain 1"/>
    <property type="match status" value="1"/>
</dbReference>
<dbReference type="InParanoid" id="A0A1Y2GLI8"/>
<dbReference type="SUPFAM" id="SSF56112">
    <property type="entry name" value="Protein kinase-like (PK-like)"/>
    <property type="match status" value="1"/>
</dbReference>
<dbReference type="Gene3D" id="1.10.510.10">
    <property type="entry name" value="Transferase(Phosphotransferase) domain 1"/>
    <property type="match status" value="1"/>
</dbReference>
<dbReference type="PROSITE" id="PS50011">
    <property type="entry name" value="PROTEIN_KINASE_DOM"/>
    <property type="match status" value="1"/>
</dbReference>
<dbReference type="InterPro" id="IPR050339">
    <property type="entry name" value="CC_SR_Kinase"/>
</dbReference>
<feature type="non-terminal residue" evidence="9">
    <location>
        <position position="125"/>
    </location>
</feature>
<accession>A0A1Y2GLI8</accession>
<keyword evidence="10" id="KW-1185">Reference proteome</keyword>
<feature type="non-terminal residue" evidence="9">
    <location>
        <position position="1"/>
    </location>
</feature>
<keyword evidence="2" id="KW-0723">Serine/threonine-protein kinase</keyword>
<proteinExistence type="predicted"/>
<dbReference type="AlphaFoldDB" id="A0A1Y2GLI8"/>
<dbReference type="EMBL" id="MCFF01000020">
    <property type="protein sequence ID" value="ORZ14876.1"/>
    <property type="molecule type" value="Genomic_DNA"/>
</dbReference>
<dbReference type="RefSeq" id="XP_021881008.1">
    <property type="nucleotide sequence ID" value="XM_022020458.1"/>
</dbReference>
<feature type="binding site" evidence="7">
    <location>
        <position position="31"/>
    </location>
    <ligand>
        <name>ATP</name>
        <dbReference type="ChEBI" id="CHEBI:30616"/>
    </ligand>
</feature>